<reference evidence="2" key="1">
    <citation type="submission" date="2016-10" db="EMBL/GenBank/DDBJ databases">
        <authorList>
            <person name="Varghese N."/>
            <person name="Submissions S."/>
        </authorList>
    </citation>
    <scope>NUCLEOTIDE SEQUENCE [LARGE SCALE GENOMIC DNA]</scope>
    <source>
        <strain evidence="2">DSM 15718</strain>
    </source>
</reference>
<dbReference type="RefSeq" id="WP_091431746.1">
    <property type="nucleotide sequence ID" value="NZ_FNMV01000007.1"/>
</dbReference>
<sequence>MSNRKINQRLEDLQNVLFYCSELQKEGKIYVFKVGERICINQERGSLFSQLSFDNNENYLHEVRGYECPPALEAKIKFTVEKIQATNWGGFNQDQYLK</sequence>
<dbReference type="EMBL" id="FNMV01000007">
    <property type="protein sequence ID" value="SDX10328.1"/>
    <property type="molecule type" value="Genomic_DNA"/>
</dbReference>
<protein>
    <submittedName>
        <fullName evidence="1">Uncharacterized protein</fullName>
    </submittedName>
</protein>
<evidence type="ECO:0000313" key="2">
    <source>
        <dbReference type="Proteomes" id="UP000198569"/>
    </source>
</evidence>
<gene>
    <name evidence="1" type="ORF">SAMN05444338_10736</name>
</gene>
<organism evidence="1 2">
    <name type="scientific">Flavobacterium degerlachei</name>
    <dbReference type="NCBI Taxonomy" id="229203"/>
    <lineage>
        <taxon>Bacteria</taxon>
        <taxon>Pseudomonadati</taxon>
        <taxon>Bacteroidota</taxon>
        <taxon>Flavobacteriia</taxon>
        <taxon>Flavobacteriales</taxon>
        <taxon>Flavobacteriaceae</taxon>
        <taxon>Flavobacterium</taxon>
    </lineage>
</organism>
<evidence type="ECO:0000313" key="1">
    <source>
        <dbReference type="EMBL" id="SDX10328.1"/>
    </source>
</evidence>
<accession>A0A1H2Z002</accession>
<dbReference type="Proteomes" id="UP000198569">
    <property type="component" value="Unassembled WGS sequence"/>
</dbReference>
<keyword evidence="2" id="KW-1185">Reference proteome</keyword>
<dbReference type="AlphaFoldDB" id="A0A1H2Z002"/>
<proteinExistence type="predicted"/>
<dbReference type="STRING" id="229203.SAMN05444338_10736"/>
<name>A0A1H2Z002_9FLAO</name>
<dbReference type="OrthoDB" id="1366430at2"/>